<sequence>MESPVLRGDGNGVYRIRLVGNSGMFYSTLGSRLSKIMSIPWIPLDQVYWRPGWEKCTNDDFKARIRAAMHTDECKRGWIIDGNYNSHGSVVADEEATDIICLSPGSYSLVAGCLTGVPGLDPPFLSYFPGLVLRTFRRLLGIEPTCAVGCTESWRETFFSTKSIIWWCITTHKKMQVRAQKWMETMALEKGGNMRRIGSREELERWVSDVERLVGGEGTVTGR</sequence>
<dbReference type="AlphaFoldDB" id="A0A5C3QGP2"/>
<dbReference type="PANTHER" id="PTHR37816:SF2">
    <property type="entry name" value="DNA TOPOLOGY MODULATION PROTEIN FLAR-RELATED PROTEIN"/>
    <property type="match status" value="1"/>
</dbReference>
<accession>A0A5C3QGP2</accession>
<evidence type="ECO:0000313" key="1">
    <source>
        <dbReference type="EMBL" id="TFL00300.1"/>
    </source>
</evidence>
<organism evidence="1 2">
    <name type="scientific">Pterulicium gracile</name>
    <dbReference type="NCBI Taxonomy" id="1884261"/>
    <lineage>
        <taxon>Eukaryota</taxon>
        <taxon>Fungi</taxon>
        <taxon>Dikarya</taxon>
        <taxon>Basidiomycota</taxon>
        <taxon>Agaricomycotina</taxon>
        <taxon>Agaricomycetes</taxon>
        <taxon>Agaricomycetidae</taxon>
        <taxon>Agaricales</taxon>
        <taxon>Pleurotineae</taxon>
        <taxon>Pterulaceae</taxon>
        <taxon>Pterulicium</taxon>
    </lineage>
</organism>
<keyword evidence="2" id="KW-1185">Reference proteome</keyword>
<dbReference type="Proteomes" id="UP000305067">
    <property type="component" value="Unassembled WGS sequence"/>
</dbReference>
<dbReference type="PANTHER" id="PTHR37816">
    <property type="entry name" value="YALI0E33011P"/>
    <property type="match status" value="1"/>
</dbReference>
<evidence type="ECO:0000313" key="2">
    <source>
        <dbReference type="Proteomes" id="UP000305067"/>
    </source>
</evidence>
<gene>
    <name evidence="1" type="ORF">BDV98DRAFT_509066</name>
</gene>
<dbReference type="InterPro" id="IPR052922">
    <property type="entry name" value="Cytidylate_Kinase-2"/>
</dbReference>
<name>A0A5C3QGP2_9AGAR</name>
<reference evidence="1 2" key="1">
    <citation type="journal article" date="2019" name="Nat. Ecol. Evol.">
        <title>Megaphylogeny resolves global patterns of mushroom evolution.</title>
        <authorList>
            <person name="Varga T."/>
            <person name="Krizsan K."/>
            <person name="Foldi C."/>
            <person name="Dima B."/>
            <person name="Sanchez-Garcia M."/>
            <person name="Sanchez-Ramirez S."/>
            <person name="Szollosi G.J."/>
            <person name="Szarkandi J.G."/>
            <person name="Papp V."/>
            <person name="Albert L."/>
            <person name="Andreopoulos W."/>
            <person name="Angelini C."/>
            <person name="Antonin V."/>
            <person name="Barry K.W."/>
            <person name="Bougher N.L."/>
            <person name="Buchanan P."/>
            <person name="Buyck B."/>
            <person name="Bense V."/>
            <person name="Catcheside P."/>
            <person name="Chovatia M."/>
            <person name="Cooper J."/>
            <person name="Damon W."/>
            <person name="Desjardin D."/>
            <person name="Finy P."/>
            <person name="Geml J."/>
            <person name="Haridas S."/>
            <person name="Hughes K."/>
            <person name="Justo A."/>
            <person name="Karasinski D."/>
            <person name="Kautmanova I."/>
            <person name="Kiss B."/>
            <person name="Kocsube S."/>
            <person name="Kotiranta H."/>
            <person name="LaButti K.M."/>
            <person name="Lechner B.E."/>
            <person name="Liimatainen K."/>
            <person name="Lipzen A."/>
            <person name="Lukacs Z."/>
            <person name="Mihaltcheva S."/>
            <person name="Morgado L.N."/>
            <person name="Niskanen T."/>
            <person name="Noordeloos M.E."/>
            <person name="Ohm R.A."/>
            <person name="Ortiz-Santana B."/>
            <person name="Ovrebo C."/>
            <person name="Racz N."/>
            <person name="Riley R."/>
            <person name="Savchenko A."/>
            <person name="Shiryaev A."/>
            <person name="Soop K."/>
            <person name="Spirin V."/>
            <person name="Szebenyi C."/>
            <person name="Tomsovsky M."/>
            <person name="Tulloss R.E."/>
            <person name="Uehling J."/>
            <person name="Grigoriev I.V."/>
            <person name="Vagvolgyi C."/>
            <person name="Papp T."/>
            <person name="Martin F.M."/>
            <person name="Miettinen O."/>
            <person name="Hibbett D.S."/>
            <person name="Nagy L.G."/>
        </authorList>
    </citation>
    <scope>NUCLEOTIDE SEQUENCE [LARGE SCALE GENOMIC DNA]</scope>
    <source>
        <strain evidence="1 2">CBS 309.79</strain>
    </source>
</reference>
<dbReference type="OrthoDB" id="65590at2759"/>
<protein>
    <submittedName>
        <fullName evidence="1">Uncharacterized protein</fullName>
    </submittedName>
</protein>
<dbReference type="EMBL" id="ML178829">
    <property type="protein sequence ID" value="TFL00300.1"/>
    <property type="molecule type" value="Genomic_DNA"/>
</dbReference>
<proteinExistence type="predicted"/>